<keyword evidence="4 7" id="KW-1133">Transmembrane helix</keyword>
<evidence type="ECO:0000259" key="8">
    <source>
        <dbReference type="Pfam" id="PF02687"/>
    </source>
</evidence>
<dbReference type="PANTHER" id="PTHR30572:SF4">
    <property type="entry name" value="ABC TRANSPORTER PERMEASE YTRF"/>
    <property type="match status" value="1"/>
</dbReference>
<feature type="domain" description="ABC3 transporter permease C-terminal" evidence="8">
    <location>
        <begin position="61"/>
        <end position="178"/>
    </location>
</feature>
<keyword evidence="10" id="KW-1185">Reference proteome</keyword>
<reference evidence="10" key="1">
    <citation type="submission" date="2016-10" db="EMBL/GenBank/DDBJ databases">
        <authorList>
            <person name="Varghese N."/>
            <person name="Submissions S."/>
        </authorList>
    </citation>
    <scope>NUCLEOTIDE SEQUENCE [LARGE SCALE GENOMIC DNA]</scope>
    <source>
        <strain evidence="10">CGMCC 4.2126</strain>
    </source>
</reference>
<evidence type="ECO:0000256" key="6">
    <source>
        <dbReference type="ARBA" id="ARBA00038076"/>
    </source>
</evidence>
<keyword evidence="2" id="KW-1003">Cell membrane</keyword>
<feature type="transmembrane region" description="Helical" evidence="7">
    <location>
        <begin position="50"/>
        <end position="71"/>
    </location>
</feature>
<comment type="similarity">
    <text evidence="6">Belongs to the ABC-4 integral membrane protein family.</text>
</comment>
<evidence type="ECO:0000256" key="7">
    <source>
        <dbReference type="SAM" id="Phobius"/>
    </source>
</evidence>
<dbReference type="Proteomes" id="UP000199111">
    <property type="component" value="Unassembled WGS sequence"/>
</dbReference>
<name>A0A1I4BM78_9ACTN</name>
<organism evidence="9 10">
    <name type="scientific">Streptosporangium canum</name>
    <dbReference type="NCBI Taxonomy" id="324952"/>
    <lineage>
        <taxon>Bacteria</taxon>
        <taxon>Bacillati</taxon>
        <taxon>Actinomycetota</taxon>
        <taxon>Actinomycetes</taxon>
        <taxon>Streptosporangiales</taxon>
        <taxon>Streptosporangiaceae</taxon>
        <taxon>Streptosporangium</taxon>
    </lineage>
</organism>
<dbReference type="GO" id="GO:0022857">
    <property type="term" value="F:transmembrane transporter activity"/>
    <property type="evidence" value="ECO:0007669"/>
    <property type="project" value="TreeGrafter"/>
</dbReference>
<comment type="subcellular location">
    <subcellularLocation>
        <location evidence="1">Cell membrane</location>
        <topology evidence="1">Multi-pass membrane protein</topology>
    </subcellularLocation>
</comment>
<gene>
    <name evidence="9" type="ORF">SAMN05216275_13244</name>
</gene>
<keyword evidence="5 7" id="KW-0472">Membrane</keyword>
<dbReference type="GeneID" id="96302231"/>
<accession>A0A1I4BM78</accession>
<keyword evidence="3 7" id="KW-0812">Transmembrane</keyword>
<feature type="transmembrane region" description="Helical" evidence="7">
    <location>
        <begin position="102"/>
        <end position="126"/>
    </location>
</feature>
<evidence type="ECO:0000256" key="5">
    <source>
        <dbReference type="ARBA" id="ARBA00023136"/>
    </source>
</evidence>
<feature type="transmembrane region" description="Helical" evidence="7">
    <location>
        <begin position="364"/>
        <end position="388"/>
    </location>
</feature>
<dbReference type="Pfam" id="PF02687">
    <property type="entry name" value="FtsX"/>
    <property type="match status" value="2"/>
</dbReference>
<evidence type="ECO:0000256" key="4">
    <source>
        <dbReference type="ARBA" id="ARBA00022989"/>
    </source>
</evidence>
<feature type="domain" description="ABC3 transporter permease C-terminal" evidence="8">
    <location>
        <begin position="323"/>
        <end position="435"/>
    </location>
</feature>
<dbReference type="InterPro" id="IPR050250">
    <property type="entry name" value="Macrolide_Exporter_MacB"/>
</dbReference>
<evidence type="ECO:0000256" key="1">
    <source>
        <dbReference type="ARBA" id="ARBA00004651"/>
    </source>
</evidence>
<evidence type="ECO:0000256" key="3">
    <source>
        <dbReference type="ARBA" id="ARBA00022692"/>
    </source>
</evidence>
<feature type="transmembrane region" description="Helical" evidence="7">
    <location>
        <begin position="230"/>
        <end position="254"/>
    </location>
</feature>
<dbReference type="GO" id="GO:0005886">
    <property type="term" value="C:plasma membrane"/>
    <property type="evidence" value="ECO:0007669"/>
    <property type="project" value="UniProtKB-SubCell"/>
</dbReference>
<feature type="transmembrane region" description="Helical" evidence="7">
    <location>
        <begin position="198"/>
        <end position="218"/>
    </location>
</feature>
<feature type="transmembrane region" description="Helical" evidence="7">
    <location>
        <begin position="408"/>
        <end position="427"/>
    </location>
</feature>
<dbReference type="RefSeq" id="WP_093890806.1">
    <property type="nucleotide sequence ID" value="NZ_FOQY01000032.1"/>
</dbReference>
<feature type="transmembrane region" description="Helical" evidence="7">
    <location>
        <begin position="322"/>
        <end position="343"/>
    </location>
</feature>
<dbReference type="AlphaFoldDB" id="A0A1I4BM78"/>
<evidence type="ECO:0000313" key="10">
    <source>
        <dbReference type="Proteomes" id="UP000199111"/>
    </source>
</evidence>
<evidence type="ECO:0000256" key="2">
    <source>
        <dbReference type="ARBA" id="ARBA00022475"/>
    </source>
</evidence>
<feature type="transmembrane region" description="Helical" evidence="7">
    <location>
        <begin position="275"/>
        <end position="296"/>
    </location>
</feature>
<proteinExistence type="inferred from homology"/>
<protein>
    <submittedName>
        <fullName evidence="9">Putative ABC transport system permease protein</fullName>
    </submittedName>
</protein>
<dbReference type="PANTHER" id="PTHR30572">
    <property type="entry name" value="MEMBRANE COMPONENT OF TRANSPORTER-RELATED"/>
    <property type="match status" value="1"/>
</dbReference>
<evidence type="ECO:0000313" key="9">
    <source>
        <dbReference type="EMBL" id="SFK68971.1"/>
    </source>
</evidence>
<feature type="transmembrane region" description="Helical" evidence="7">
    <location>
        <begin position="146"/>
        <end position="168"/>
    </location>
</feature>
<sequence>MMWRLAFLTVRAHIGSYLASAAVMATGTALLTAFASLLETGLETGHSSGFLIMLPAILGGWTVAIVAFGVVSTVSLTIQHREQELALLRSIAATPRQIRQNVVLETVIVALPAVAVGLLPGVALGAVVLGRLVDGGLVAASTELSAGWLCVAVGAGTSLAAAVAAALISSRRAASIPPVRALGEASPSATRLLGRARAAGGLGLLVVGLSLATGTLFMENGPLLSSTAGPAGVAVAVGLALLSPLAVTPVGWFAHARIGATTRLAARNTRVRARHSAGVASPLILLVGIAAGTLYMQSTEDSIHRGPAVAGDVSAQLAPVNYLIVTMIIGFSAIVVINTLVAATRRRRREFGLLRLSAATRGQVLGMVTVEAVVTAGIAVVLGTVAAAATTVPYSLVKTGSPIASGPVWMYLAIVGGAFLLVMLATLPTTMGALRTRPIDALSAA</sequence>
<feature type="transmembrane region" description="Helical" evidence="7">
    <location>
        <begin position="12"/>
        <end position="38"/>
    </location>
</feature>
<dbReference type="EMBL" id="FOQY01000032">
    <property type="protein sequence ID" value="SFK68971.1"/>
    <property type="molecule type" value="Genomic_DNA"/>
</dbReference>
<dbReference type="InterPro" id="IPR003838">
    <property type="entry name" value="ABC3_permease_C"/>
</dbReference>